<dbReference type="STRING" id="1355015.LK06_017165"/>
<keyword evidence="3" id="KW-1185">Reference proteome</keyword>
<evidence type="ECO:0000313" key="3">
    <source>
        <dbReference type="Proteomes" id="UP000031501"/>
    </source>
</evidence>
<proteinExistence type="predicted"/>
<evidence type="ECO:0000313" key="2">
    <source>
        <dbReference type="EMBL" id="ASN25648.1"/>
    </source>
</evidence>
<sequence length="70" mass="7641">MPPVTETRKDLATRWAEAAQSGARAAGYCALEHHSGRASCTRTPGHDGPHRDYYNGRTSITDVPGTQWSE</sequence>
<accession>A0A221P0T4</accession>
<feature type="compositionally biased region" description="Polar residues" evidence="1">
    <location>
        <begin position="56"/>
        <end position="70"/>
    </location>
</feature>
<name>A0A221P0T4_9ACTN</name>
<evidence type="ECO:0000256" key="1">
    <source>
        <dbReference type="SAM" id="MobiDB-lite"/>
    </source>
</evidence>
<dbReference type="AlphaFoldDB" id="A0A221P0T4"/>
<dbReference type="KEGG" id="splu:LK06_017165"/>
<dbReference type="EMBL" id="CP022433">
    <property type="protein sequence ID" value="ASN25648.1"/>
    <property type="molecule type" value="Genomic_DNA"/>
</dbReference>
<gene>
    <name evidence="2" type="ORF">LK07_18320</name>
</gene>
<dbReference type="Proteomes" id="UP000031501">
    <property type="component" value="Chromosome"/>
</dbReference>
<organism evidence="2 3">
    <name type="scientific">Streptomyces pluripotens</name>
    <dbReference type="NCBI Taxonomy" id="1355015"/>
    <lineage>
        <taxon>Bacteria</taxon>
        <taxon>Bacillati</taxon>
        <taxon>Actinomycetota</taxon>
        <taxon>Actinomycetes</taxon>
        <taxon>Kitasatosporales</taxon>
        <taxon>Streptomycetaceae</taxon>
        <taxon>Streptomyces</taxon>
    </lineage>
</organism>
<feature type="region of interest" description="Disordered" evidence="1">
    <location>
        <begin position="36"/>
        <end position="70"/>
    </location>
</feature>
<protein>
    <submittedName>
        <fullName evidence="2">Uncharacterized protein</fullName>
    </submittedName>
</protein>
<reference evidence="2 3" key="1">
    <citation type="submission" date="2017-07" db="EMBL/GenBank/DDBJ databases">
        <title>Genome sequence of Streptomyces pluripotens MUSC 137T.</title>
        <authorList>
            <person name="Ser H.-L."/>
            <person name="Lee L.-H."/>
        </authorList>
    </citation>
    <scope>NUCLEOTIDE SEQUENCE [LARGE SCALE GENOMIC DNA]</scope>
    <source>
        <strain evidence="2 3">MUSC 137</strain>
    </source>
</reference>
<feature type="compositionally biased region" description="Basic and acidic residues" evidence="1">
    <location>
        <begin position="44"/>
        <end position="54"/>
    </location>
</feature>